<reference evidence="2 3" key="2">
    <citation type="submission" date="2018-11" db="EMBL/GenBank/DDBJ databases">
        <authorList>
            <consortium name="Pathogen Informatics"/>
        </authorList>
    </citation>
    <scope>NUCLEOTIDE SEQUENCE [LARGE SCALE GENOMIC DNA]</scope>
</reference>
<feature type="region of interest" description="Disordered" evidence="1">
    <location>
        <begin position="1"/>
        <end position="245"/>
    </location>
</feature>
<accession>A0A0M3J519</accession>
<dbReference type="WBParaSite" id="ASIM_0000264601-mRNA-1">
    <property type="protein sequence ID" value="ASIM_0000264601-mRNA-1"/>
    <property type="gene ID" value="ASIM_0000264601"/>
</dbReference>
<name>A0A0M3J519_ANISI</name>
<feature type="compositionally biased region" description="Basic residues" evidence="1">
    <location>
        <begin position="130"/>
        <end position="143"/>
    </location>
</feature>
<proteinExistence type="predicted"/>
<gene>
    <name evidence="2" type="ORF">ASIM_LOCUS2501</name>
</gene>
<dbReference type="OrthoDB" id="29546at2759"/>
<feature type="compositionally biased region" description="Basic and acidic residues" evidence="1">
    <location>
        <begin position="183"/>
        <end position="192"/>
    </location>
</feature>
<dbReference type="AlphaFoldDB" id="A0A0M3J519"/>
<feature type="compositionally biased region" description="Polar residues" evidence="1">
    <location>
        <begin position="291"/>
        <end position="301"/>
    </location>
</feature>
<protein>
    <submittedName>
        <fullName evidence="2 4">Uncharacterized protein</fullName>
    </submittedName>
</protein>
<sequence length="333" mass="36315">MTATATTTCQEDDKAETSKALKGKEEPSGATEDGGDAVRLRHAKNVNGEQPSASRANASKESSVDRSHQHAHSSSRTGRETKKGSAAHTPSTSTSRHSHHHHQQMSDGTRRSALAACAVADSDEGMTTTHQRRSRRESPRKHLTVNSKVKPVAPSPIRNVANSNWMKVPPDEEPDNLLPTAIRRKESAEKSKVIANGKIVKRNSSKASSKCSNSSKSSPRFDDPANSLLDQYDGHTGRNTTERRRWHTTPIRPNALLRRNQPNTLATGLKATQVHIREHNKLRRSDKMKRGSSSALSCSDQSHVDSDEENSAASVLSPLADTTAILQQVSGHF</sequence>
<evidence type="ECO:0000313" key="4">
    <source>
        <dbReference type="WBParaSite" id="ASIM_0000264601-mRNA-1"/>
    </source>
</evidence>
<feature type="compositionally biased region" description="Polar residues" evidence="1">
    <location>
        <begin position="47"/>
        <end position="61"/>
    </location>
</feature>
<feature type="compositionally biased region" description="Low complexity" evidence="1">
    <location>
        <begin position="86"/>
        <end position="95"/>
    </location>
</feature>
<evidence type="ECO:0000256" key="1">
    <source>
        <dbReference type="SAM" id="MobiDB-lite"/>
    </source>
</evidence>
<feature type="compositionally biased region" description="Basic and acidic residues" evidence="1">
    <location>
        <begin position="280"/>
        <end position="289"/>
    </location>
</feature>
<feature type="region of interest" description="Disordered" evidence="1">
    <location>
        <begin position="280"/>
        <end position="313"/>
    </location>
</feature>
<feature type="compositionally biased region" description="Basic and acidic residues" evidence="1">
    <location>
        <begin position="11"/>
        <end position="27"/>
    </location>
</feature>
<dbReference type="Proteomes" id="UP000267096">
    <property type="component" value="Unassembled WGS sequence"/>
</dbReference>
<reference evidence="4" key="1">
    <citation type="submission" date="2017-02" db="UniProtKB">
        <authorList>
            <consortium name="WormBaseParasite"/>
        </authorList>
    </citation>
    <scope>IDENTIFICATION</scope>
</reference>
<feature type="compositionally biased region" description="Low complexity" evidence="1">
    <location>
        <begin position="205"/>
        <end position="218"/>
    </location>
</feature>
<feature type="compositionally biased region" description="Basic and acidic residues" evidence="1">
    <location>
        <begin position="232"/>
        <end position="243"/>
    </location>
</feature>
<organism evidence="4">
    <name type="scientific">Anisakis simplex</name>
    <name type="common">Herring worm</name>
    <dbReference type="NCBI Taxonomy" id="6269"/>
    <lineage>
        <taxon>Eukaryota</taxon>
        <taxon>Metazoa</taxon>
        <taxon>Ecdysozoa</taxon>
        <taxon>Nematoda</taxon>
        <taxon>Chromadorea</taxon>
        <taxon>Rhabditida</taxon>
        <taxon>Spirurina</taxon>
        <taxon>Ascaridomorpha</taxon>
        <taxon>Ascaridoidea</taxon>
        <taxon>Anisakidae</taxon>
        <taxon>Anisakis</taxon>
        <taxon>Anisakis simplex complex</taxon>
    </lineage>
</organism>
<evidence type="ECO:0000313" key="3">
    <source>
        <dbReference type="Proteomes" id="UP000267096"/>
    </source>
</evidence>
<dbReference type="EMBL" id="UYRR01003389">
    <property type="protein sequence ID" value="VDK20049.1"/>
    <property type="molecule type" value="Genomic_DNA"/>
</dbReference>
<evidence type="ECO:0000313" key="2">
    <source>
        <dbReference type="EMBL" id="VDK20049.1"/>
    </source>
</evidence>
<keyword evidence="3" id="KW-1185">Reference proteome</keyword>